<dbReference type="GO" id="GO:0016020">
    <property type="term" value="C:membrane"/>
    <property type="evidence" value="ECO:0007669"/>
    <property type="project" value="UniProtKB-SubCell"/>
</dbReference>
<dbReference type="KEGG" id="bbae:FRD01_00040"/>
<evidence type="ECO:0000313" key="10">
    <source>
        <dbReference type="Proteomes" id="UP000321595"/>
    </source>
</evidence>
<dbReference type="OrthoDB" id="9805769at2"/>
<dbReference type="GO" id="GO:0003954">
    <property type="term" value="F:NADH dehydrogenase activity"/>
    <property type="evidence" value="ECO:0007669"/>
    <property type="project" value="TreeGrafter"/>
</dbReference>
<sequence>MDAIFTNDFYYLGLIVLFPLIGALINGLFGSKLPSKLVDFVACGAMLLAFMTSILSVLIFSRSQEPMLTYTAYQWIYTGSFNADIAFLLDPLSSVMILIITGVGFLIHLYSTSYMSEDPGKWKYFTYLNLFVFAMLLLVLGKNLLVTFIGWEGVGACSYLLIGFWYSDDEKAAAGQKAFIVNRVGDFAFILGIILLYTETGTFDYVELHQMATNAATAAKLAPIALPVVLLIFVGCTGKSAQIPLYTWLPDAMAGPTPVSALIHAATMVTSGVFLLSRLNGLVTLTFEAMWVIAIIGALTAFFAATIALVQNDIKKVLAYSTVSQLGYMFLAIGVGSFTGAVFHLMTHAFFKALLFLGSGSVIHAMGGEQDIRKMGGLKKWMPVTSKTFLIGCIAIAGVPFFSGFFSKDLILWNAWSNTHVFQIQGAFEGLPTIESLTNTVLPAVESQAMLEVATPTFIIHHLVFVLGLLTALMTAFYMFRLYFLTFEGECRADEDTKAHLHESPVAITIPLSVLAVLSVVGGWTGWPHVVSYWFKDNQKVADGMLAFEHWLAPVFETSMTYRIVNRFGEHYKPYEWASMGFGTTAAILGISLAFIFYIKRPDLPGRIVESVGALYKVLEDKYKIDEIYDIAFVNRTVDAGKVSYGFDRNILDGVLVNGVGFFANAFGQILRYLQGGDVQKYATYIVLAIVMAFFALT</sequence>
<dbReference type="EMBL" id="CP042467">
    <property type="protein sequence ID" value="QED25678.1"/>
    <property type="molecule type" value="Genomic_DNA"/>
</dbReference>
<feature type="domain" description="NADH-Ubiquinone oxidoreductase (complex I) chain 5 N-terminal" evidence="8">
    <location>
        <begin position="75"/>
        <end position="125"/>
    </location>
</feature>
<feature type="transmembrane region" description="Helical" evidence="6">
    <location>
        <begin position="505"/>
        <end position="527"/>
    </location>
</feature>
<dbReference type="PANTHER" id="PTHR42829">
    <property type="entry name" value="NADH-UBIQUINONE OXIDOREDUCTASE CHAIN 5"/>
    <property type="match status" value="1"/>
</dbReference>
<dbReference type="InterPro" id="IPR001516">
    <property type="entry name" value="Proton_antipo_N"/>
</dbReference>
<evidence type="ECO:0000313" key="9">
    <source>
        <dbReference type="EMBL" id="QED25678.1"/>
    </source>
</evidence>
<feature type="transmembrane region" description="Helical" evidence="6">
    <location>
        <begin position="95"/>
        <end position="112"/>
    </location>
</feature>
<dbReference type="Gene3D" id="1.20.5.2700">
    <property type="match status" value="1"/>
</dbReference>
<dbReference type="RefSeq" id="WP_146956468.1">
    <property type="nucleotide sequence ID" value="NZ_CP042467.1"/>
</dbReference>
<dbReference type="NCBIfam" id="NF005141">
    <property type="entry name" value="PRK06590.1"/>
    <property type="match status" value="1"/>
</dbReference>
<dbReference type="Pfam" id="PF00361">
    <property type="entry name" value="Proton_antipo_M"/>
    <property type="match status" value="1"/>
</dbReference>
<feature type="transmembrane region" description="Helical" evidence="6">
    <location>
        <begin position="682"/>
        <end position="697"/>
    </location>
</feature>
<evidence type="ECO:0000259" key="8">
    <source>
        <dbReference type="Pfam" id="PF00662"/>
    </source>
</evidence>
<feature type="transmembrane region" description="Helical" evidence="6">
    <location>
        <begin position="37"/>
        <end position="60"/>
    </location>
</feature>
<keyword evidence="2 5" id="KW-0812">Transmembrane</keyword>
<protein>
    <submittedName>
        <fullName evidence="9">NADH-quinone oxidoreductase subunit L</fullName>
    </submittedName>
</protein>
<evidence type="ECO:0000256" key="6">
    <source>
        <dbReference type="SAM" id="Phobius"/>
    </source>
</evidence>
<name>A0A5B8XL07_9DELT</name>
<keyword evidence="3 6" id="KW-1133">Transmembrane helix</keyword>
<keyword evidence="4 6" id="KW-0472">Membrane</keyword>
<dbReference type="PANTHER" id="PTHR42829:SF2">
    <property type="entry name" value="NADH-UBIQUINONE OXIDOREDUCTASE CHAIN 5"/>
    <property type="match status" value="1"/>
</dbReference>
<dbReference type="NCBIfam" id="TIGR01974">
    <property type="entry name" value="NDH_I_L"/>
    <property type="match status" value="1"/>
</dbReference>
<feature type="transmembrane region" description="Helical" evidence="6">
    <location>
        <begin position="178"/>
        <end position="198"/>
    </location>
</feature>
<dbReference type="GO" id="GO:0042773">
    <property type="term" value="P:ATP synthesis coupled electron transport"/>
    <property type="evidence" value="ECO:0007669"/>
    <property type="project" value="InterPro"/>
</dbReference>
<feature type="transmembrane region" description="Helical" evidence="6">
    <location>
        <begin position="577"/>
        <end position="599"/>
    </location>
</feature>
<feature type="transmembrane region" description="Helical" evidence="6">
    <location>
        <begin position="459"/>
        <end position="484"/>
    </location>
</feature>
<dbReference type="PRINTS" id="PR01435">
    <property type="entry name" value="NPOXDRDTASE5"/>
</dbReference>
<evidence type="ECO:0000259" key="7">
    <source>
        <dbReference type="Pfam" id="PF00361"/>
    </source>
</evidence>
<feature type="transmembrane region" description="Helical" evidence="6">
    <location>
        <begin position="289"/>
        <end position="310"/>
    </location>
</feature>
<feature type="transmembrane region" description="Helical" evidence="6">
    <location>
        <begin position="388"/>
        <end position="406"/>
    </location>
</feature>
<dbReference type="GO" id="GO:0012505">
    <property type="term" value="C:endomembrane system"/>
    <property type="evidence" value="ECO:0007669"/>
    <property type="project" value="UniProtKB-SubCell"/>
</dbReference>
<accession>A0A5B8XL07</accession>
<feature type="transmembrane region" description="Helical" evidence="6">
    <location>
        <begin position="218"/>
        <end position="238"/>
    </location>
</feature>
<comment type="subcellular location">
    <subcellularLocation>
        <location evidence="1">Endomembrane system</location>
        <topology evidence="1">Multi-pass membrane protein</topology>
    </subcellularLocation>
    <subcellularLocation>
        <location evidence="5">Membrane</location>
        <topology evidence="5">Multi-pass membrane protein</topology>
    </subcellularLocation>
</comment>
<dbReference type="Proteomes" id="UP000321595">
    <property type="component" value="Chromosome"/>
</dbReference>
<dbReference type="AlphaFoldDB" id="A0A5B8XL07"/>
<dbReference type="Pfam" id="PF00662">
    <property type="entry name" value="Proton_antipo_N"/>
    <property type="match status" value="1"/>
</dbReference>
<proteinExistence type="predicted"/>
<feature type="transmembrane region" description="Helical" evidence="6">
    <location>
        <begin position="349"/>
        <end position="367"/>
    </location>
</feature>
<feature type="transmembrane region" description="Helical" evidence="6">
    <location>
        <begin position="317"/>
        <end position="343"/>
    </location>
</feature>
<dbReference type="PRINTS" id="PR01434">
    <property type="entry name" value="NADHDHGNASE5"/>
</dbReference>
<evidence type="ECO:0000256" key="1">
    <source>
        <dbReference type="ARBA" id="ARBA00004127"/>
    </source>
</evidence>
<feature type="transmembrane region" description="Helical" evidence="6">
    <location>
        <begin position="9"/>
        <end position="31"/>
    </location>
</feature>
<evidence type="ECO:0000256" key="2">
    <source>
        <dbReference type="ARBA" id="ARBA00022692"/>
    </source>
</evidence>
<dbReference type="GO" id="GO:0008137">
    <property type="term" value="F:NADH dehydrogenase (ubiquinone) activity"/>
    <property type="evidence" value="ECO:0007669"/>
    <property type="project" value="InterPro"/>
</dbReference>
<dbReference type="InterPro" id="IPR003945">
    <property type="entry name" value="NU5C-like"/>
</dbReference>
<feature type="transmembrane region" description="Helical" evidence="6">
    <location>
        <begin position="148"/>
        <end position="166"/>
    </location>
</feature>
<dbReference type="GO" id="GO:0015990">
    <property type="term" value="P:electron transport coupled proton transport"/>
    <property type="evidence" value="ECO:0007669"/>
    <property type="project" value="TreeGrafter"/>
</dbReference>
<feature type="domain" description="NADH:quinone oxidoreductase/Mrp antiporter transmembrane" evidence="7">
    <location>
        <begin position="142"/>
        <end position="423"/>
    </location>
</feature>
<feature type="transmembrane region" description="Helical" evidence="6">
    <location>
        <begin position="124"/>
        <end position="142"/>
    </location>
</feature>
<dbReference type="InterPro" id="IPR001750">
    <property type="entry name" value="ND/Mrp_TM"/>
</dbReference>
<organism evidence="9 10">
    <name type="scientific">Microvenator marinus</name>
    <dbReference type="NCBI Taxonomy" id="2600177"/>
    <lineage>
        <taxon>Bacteria</taxon>
        <taxon>Deltaproteobacteria</taxon>
        <taxon>Bradymonadales</taxon>
        <taxon>Microvenatoraceae</taxon>
        <taxon>Microvenator</taxon>
    </lineage>
</organism>
<dbReference type="InterPro" id="IPR018393">
    <property type="entry name" value="NADHpl_OxRdtase_5_subgr"/>
</dbReference>
<evidence type="ECO:0000256" key="3">
    <source>
        <dbReference type="ARBA" id="ARBA00022989"/>
    </source>
</evidence>
<keyword evidence="10" id="KW-1185">Reference proteome</keyword>
<feature type="transmembrane region" description="Helical" evidence="6">
    <location>
        <begin position="259"/>
        <end position="277"/>
    </location>
</feature>
<reference evidence="9 10" key="1">
    <citation type="submission" date="2019-08" db="EMBL/GenBank/DDBJ databases">
        <authorList>
            <person name="Liang Q."/>
        </authorList>
    </citation>
    <scope>NUCLEOTIDE SEQUENCE [LARGE SCALE GENOMIC DNA]</scope>
    <source>
        <strain evidence="9 10">V1718</strain>
    </source>
</reference>
<feature type="transmembrane region" description="Helical" evidence="6">
    <location>
        <begin position="651"/>
        <end position="670"/>
    </location>
</feature>
<gene>
    <name evidence="9" type="primary">nuoL</name>
    <name evidence="9" type="ORF">FRD01_00040</name>
</gene>
<evidence type="ECO:0000256" key="5">
    <source>
        <dbReference type="RuleBase" id="RU000320"/>
    </source>
</evidence>
<evidence type="ECO:0000256" key="4">
    <source>
        <dbReference type="ARBA" id="ARBA00023136"/>
    </source>
</evidence>